<comment type="caution">
    <text evidence="3">The sequence shown here is derived from an EMBL/GenBank/DDBJ whole genome shotgun (WGS) entry which is preliminary data.</text>
</comment>
<evidence type="ECO:0000259" key="2">
    <source>
        <dbReference type="Pfam" id="PF07859"/>
    </source>
</evidence>
<dbReference type="Gene3D" id="3.40.50.1820">
    <property type="entry name" value="alpha/beta hydrolase"/>
    <property type="match status" value="1"/>
</dbReference>
<dbReference type="InterPro" id="IPR013094">
    <property type="entry name" value="AB_hydrolase_3"/>
</dbReference>
<gene>
    <name evidence="3" type="ORF">CYMTET_15986</name>
</gene>
<dbReference type="InterPro" id="IPR050300">
    <property type="entry name" value="GDXG_lipolytic_enzyme"/>
</dbReference>
<reference evidence="3 4" key="1">
    <citation type="journal article" date="2015" name="Genome Biol. Evol.">
        <title>Comparative Genomics of a Bacterivorous Green Alga Reveals Evolutionary Causalities and Consequences of Phago-Mixotrophic Mode of Nutrition.</title>
        <authorList>
            <person name="Burns J.A."/>
            <person name="Paasch A."/>
            <person name="Narechania A."/>
            <person name="Kim E."/>
        </authorList>
    </citation>
    <scope>NUCLEOTIDE SEQUENCE [LARGE SCALE GENOMIC DNA]</scope>
    <source>
        <strain evidence="3 4">PLY_AMNH</strain>
    </source>
</reference>
<keyword evidence="1" id="KW-0378">Hydrolase</keyword>
<proteinExistence type="predicted"/>
<accession>A0AAE0GD99</accession>
<dbReference type="AlphaFoldDB" id="A0AAE0GD99"/>
<dbReference type="Pfam" id="PF07859">
    <property type="entry name" value="Abhydrolase_3"/>
    <property type="match status" value="1"/>
</dbReference>
<name>A0AAE0GD99_9CHLO</name>
<dbReference type="Proteomes" id="UP001190700">
    <property type="component" value="Unassembled WGS sequence"/>
</dbReference>
<dbReference type="GO" id="GO:0016787">
    <property type="term" value="F:hydrolase activity"/>
    <property type="evidence" value="ECO:0007669"/>
    <property type="project" value="UniProtKB-KW"/>
</dbReference>
<protein>
    <recommendedName>
        <fullName evidence="2">Alpha/beta hydrolase fold-3 domain-containing protein</fullName>
    </recommendedName>
</protein>
<dbReference type="SUPFAM" id="SSF53474">
    <property type="entry name" value="alpha/beta-Hydrolases"/>
    <property type="match status" value="1"/>
</dbReference>
<dbReference type="PANTHER" id="PTHR48081:SF8">
    <property type="entry name" value="ALPHA_BETA HYDROLASE FOLD-3 DOMAIN-CONTAINING PROTEIN-RELATED"/>
    <property type="match status" value="1"/>
</dbReference>
<sequence>MSVPIESARKMNLIDVLMEEHPDIPEPPEEAAFKWSEERIIRYFDRGGVLEADASFDNVLELQTNAIPWEPLDRYDKFIQMMSERLPALASYPSVKLAKVELSGAGPAGCMKMRVYTPEHEPRASFPAILYLMGGGYATCNLEERDFFLSNLARAGFTVLSVEYQTAGTGAVYPAANEDAMAALCWIASGNHGDELYFQSSRVVVMGDSAGGHLASVLPLMLLQRGGEAPQIKAHVLLCPGIDYGNASPDLFPYFKGVDHSKDQLANPLVADDSPLSQLPPVFVATAHDDEYEQIMRLNSSACTYASRLRDLGVTVSLREYYGKPRRSHVFMVQRGPWALDATVDIVEWLHQIVYDKDDV</sequence>
<evidence type="ECO:0000256" key="1">
    <source>
        <dbReference type="ARBA" id="ARBA00022801"/>
    </source>
</evidence>
<organism evidence="3 4">
    <name type="scientific">Cymbomonas tetramitiformis</name>
    <dbReference type="NCBI Taxonomy" id="36881"/>
    <lineage>
        <taxon>Eukaryota</taxon>
        <taxon>Viridiplantae</taxon>
        <taxon>Chlorophyta</taxon>
        <taxon>Pyramimonadophyceae</taxon>
        <taxon>Pyramimonadales</taxon>
        <taxon>Pyramimonadaceae</taxon>
        <taxon>Cymbomonas</taxon>
    </lineage>
</organism>
<evidence type="ECO:0000313" key="3">
    <source>
        <dbReference type="EMBL" id="KAK3275917.1"/>
    </source>
</evidence>
<feature type="domain" description="Alpha/beta hydrolase fold-3" evidence="2">
    <location>
        <begin position="129"/>
        <end position="325"/>
    </location>
</feature>
<dbReference type="PANTHER" id="PTHR48081">
    <property type="entry name" value="AB HYDROLASE SUPERFAMILY PROTEIN C4A8.06C"/>
    <property type="match status" value="1"/>
</dbReference>
<evidence type="ECO:0000313" key="4">
    <source>
        <dbReference type="Proteomes" id="UP001190700"/>
    </source>
</evidence>
<dbReference type="InterPro" id="IPR029058">
    <property type="entry name" value="AB_hydrolase_fold"/>
</dbReference>
<keyword evidence="4" id="KW-1185">Reference proteome</keyword>
<dbReference type="EMBL" id="LGRX02006931">
    <property type="protein sequence ID" value="KAK3275917.1"/>
    <property type="molecule type" value="Genomic_DNA"/>
</dbReference>